<dbReference type="RefSeq" id="WP_232549271.1">
    <property type="nucleotide sequence ID" value="NZ_CP115965.1"/>
</dbReference>
<evidence type="ECO:0000313" key="1">
    <source>
        <dbReference type="EMBL" id="WZW98667.1"/>
    </source>
</evidence>
<gene>
    <name evidence="1" type="ORF">PCC79_00220</name>
</gene>
<organism evidence="1 2">
    <name type="scientific">Propioniciclava soli</name>
    <dbReference type="NCBI Taxonomy" id="2775081"/>
    <lineage>
        <taxon>Bacteria</taxon>
        <taxon>Bacillati</taxon>
        <taxon>Actinomycetota</taxon>
        <taxon>Actinomycetes</taxon>
        <taxon>Propionibacteriales</taxon>
        <taxon>Propionibacteriaceae</taxon>
        <taxon>Propioniciclava</taxon>
    </lineage>
</organism>
<evidence type="ECO:0000313" key="2">
    <source>
        <dbReference type="Proteomes" id="UP001434337"/>
    </source>
</evidence>
<dbReference type="InterPro" id="IPR027417">
    <property type="entry name" value="P-loop_NTPase"/>
</dbReference>
<dbReference type="Pfam" id="PF13189">
    <property type="entry name" value="Cytidylate_kin2"/>
    <property type="match status" value="1"/>
</dbReference>
<sequence length="204" mass="22739">MASEQMPPVVTLHEEYGCGAREIGERVAASLGVEYVGRAMKSETIDEIAGDADEGGFVERFLRSFTPIPSHDANIAWALEAHADHEVADQNNRYLADLAQDGAVIHGRAGAHVLADRPATLHVKLIAPLSTRITRAATEAGITPERARHRQAREDRVRTDFCRRLYRWDPRENDRFDLVVNTASFTPEQAADLIVTTYRLHFPV</sequence>
<reference evidence="1 2" key="1">
    <citation type="journal article" date="2023" name="Environ Microbiome">
        <title>A coral-associated actinobacterium mitigates coral bleaching under heat stress.</title>
        <authorList>
            <person name="Li J."/>
            <person name="Zou Y."/>
            <person name="Li Q."/>
            <person name="Zhang J."/>
            <person name="Bourne D.G."/>
            <person name="Lyu Y."/>
            <person name="Liu C."/>
            <person name="Zhang S."/>
        </authorList>
    </citation>
    <scope>NUCLEOTIDE SEQUENCE [LARGE SCALE GENOMIC DNA]</scope>
    <source>
        <strain evidence="1 2">SCSIO 13291</strain>
    </source>
</reference>
<proteinExistence type="predicted"/>
<keyword evidence="2" id="KW-1185">Reference proteome</keyword>
<dbReference type="Proteomes" id="UP001434337">
    <property type="component" value="Chromosome"/>
</dbReference>
<protein>
    <submittedName>
        <fullName evidence="1">Cytidylate kinase-like family protein</fullName>
    </submittedName>
</protein>
<accession>A0ABZ3C8Z5</accession>
<dbReference type="Gene3D" id="3.40.50.300">
    <property type="entry name" value="P-loop containing nucleotide triphosphate hydrolases"/>
    <property type="match status" value="1"/>
</dbReference>
<name>A0ABZ3C8Z5_9ACTN</name>
<dbReference type="EMBL" id="CP115965">
    <property type="protein sequence ID" value="WZW98667.1"/>
    <property type="molecule type" value="Genomic_DNA"/>
</dbReference>